<dbReference type="PROSITE" id="PS51257">
    <property type="entry name" value="PROKAR_LIPOPROTEIN"/>
    <property type="match status" value="1"/>
</dbReference>
<dbReference type="Proteomes" id="UP000521868">
    <property type="component" value="Unassembled WGS sequence"/>
</dbReference>
<keyword evidence="4" id="KW-1185">Reference proteome</keyword>
<comment type="caution">
    <text evidence="3">The sequence shown here is derived from an EMBL/GenBank/DDBJ whole genome shotgun (WGS) entry which is preliminary data.</text>
</comment>
<dbReference type="Gene3D" id="3.40.190.150">
    <property type="entry name" value="Bordetella uptake gene, domain 1"/>
    <property type="match status" value="1"/>
</dbReference>
<comment type="similarity">
    <text evidence="1">Belongs to the UPF0065 (bug) family.</text>
</comment>
<dbReference type="PIRSF" id="PIRSF017082">
    <property type="entry name" value="YflP"/>
    <property type="match status" value="1"/>
</dbReference>
<dbReference type="PROSITE" id="PS51318">
    <property type="entry name" value="TAT"/>
    <property type="match status" value="1"/>
</dbReference>
<keyword evidence="2" id="KW-0732">Signal</keyword>
<dbReference type="InterPro" id="IPR042100">
    <property type="entry name" value="Bug_dom1"/>
</dbReference>
<dbReference type="Gene3D" id="3.40.190.10">
    <property type="entry name" value="Periplasmic binding protein-like II"/>
    <property type="match status" value="1"/>
</dbReference>
<name>A0A7X6I8L3_9BURK</name>
<organism evidence="3 4">
    <name type="scientific">Ramlibacter lithotrophicus</name>
    <dbReference type="NCBI Taxonomy" id="2606681"/>
    <lineage>
        <taxon>Bacteria</taxon>
        <taxon>Pseudomonadati</taxon>
        <taxon>Pseudomonadota</taxon>
        <taxon>Betaproteobacteria</taxon>
        <taxon>Burkholderiales</taxon>
        <taxon>Comamonadaceae</taxon>
        <taxon>Ramlibacter</taxon>
    </lineage>
</organism>
<dbReference type="InterPro" id="IPR005064">
    <property type="entry name" value="BUG"/>
</dbReference>
<dbReference type="PANTHER" id="PTHR42928">
    <property type="entry name" value="TRICARBOXYLATE-BINDING PROTEIN"/>
    <property type="match status" value="1"/>
</dbReference>
<gene>
    <name evidence="3" type="ORF">RAMLITH_22020</name>
</gene>
<evidence type="ECO:0000313" key="3">
    <source>
        <dbReference type="EMBL" id="NKE68500.1"/>
    </source>
</evidence>
<dbReference type="InterPro" id="IPR006311">
    <property type="entry name" value="TAT_signal"/>
</dbReference>
<proteinExistence type="inferred from homology"/>
<evidence type="ECO:0000313" key="4">
    <source>
        <dbReference type="Proteomes" id="UP000521868"/>
    </source>
</evidence>
<dbReference type="SUPFAM" id="SSF53850">
    <property type="entry name" value="Periplasmic binding protein-like II"/>
    <property type="match status" value="1"/>
</dbReference>
<dbReference type="CDD" id="cd13578">
    <property type="entry name" value="PBP2_Bug27"/>
    <property type="match status" value="1"/>
</dbReference>
<sequence>MFVRRQALAAIAAGAVALACPAGHALAQTFPSAPMKIVVPYAPGGSTDILARTIAENLSKRFGQPVVVVNQPGAGGSVGTAAVARSPADGYTMVMATNGTHAINPTLYTKLPYDAVKDFKPVSLIASVPLLLVVPAKSEVKTVKALMERGAGGKPLNFGSAGVGSSGHLAGEMLKIEGKLDAQHIAYKGDGPAVVDLIGGNVDYLFANMPAAVNQAKAGTVRPLAVTSAQRSQELPDVPTVAEAGYPRLQVDPWYGVLVPSGTSTEVVNTLSEAINAALKDPAVRKRFEGLGATPQGTTPEKFAQVIAADTAKFATAIKISGAKAD</sequence>
<feature type="chain" id="PRO_5031218489" evidence="2">
    <location>
        <begin position="28"/>
        <end position="326"/>
    </location>
</feature>
<dbReference type="Pfam" id="PF03401">
    <property type="entry name" value="TctC"/>
    <property type="match status" value="1"/>
</dbReference>
<evidence type="ECO:0000256" key="2">
    <source>
        <dbReference type="SAM" id="SignalP"/>
    </source>
</evidence>
<accession>A0A7X6I8L3</accession>
<evidence type="ECO:0000256" key="1">
    <source>
        <dbReference type="ARBA" id="ARBA00006987"/>
    </source>
</evidence>
<protein>
    <submittedName>
        <fullName evidence="3">Tripartite tricarboxylate transporter substrate binding protein</fullName>
    </submittedName>
</protein>
<feature type="signal peptide" evidence="2">
    <location>
        <begin position="1"/>
        <end position="27"/>
    </location>
</feature>
<reference evidence="3 4" key="1">
    <citation type="journal article" date="2020" name="Nature">
        <title>Bacterial chemolithoautotrophy via manganese oxidation.</title>
        <authorList>
            <person name="Yu H."/>
            <person name="Leadbetter J.R."/>
        </authorList>
    </citation>
    <scope>NUCLEOTIDE SEQUENCE [LARGE SCALE GENOMIC DNA]</scope>
    <source>
        <strain evidence="3 4">RBP-1</strain>
    </source>
</reference>
<dbReference type="EMBL" id="VTOX01000010">
    <property type="protein sequence ID" value="NKE68500.1"/>
    <property type="molecule type" value="Genomic_DNA"/>
</dbReference>
<dbReference type="AlphaFoldDB" id="A0A7X6I8L3"/>
<dbReference type="PANTHER" id="PTHR42928:SF5">
    <property type="entry name" value="BLR1237 PROTEIN"/>
    <property type="match status" value="1"/>
</dbReference>